<protein>
    <submittedName>
        <fullName evidence="3">SMC domain-containing protein (SbcC)</fullName>
    </submittedName>
</protein>
<dbReference type="AlphaFoldDB" id="A0A075GB87"/>
<reference evidence="3" key="1">
    <citation type="journal article" date="2014" name="Genome Biol. Evol.">
        <title>Pangenome evidence for extensive interdomain horizontal transfer affecting lineage core and shell genes in uncultured planktonic thaumarchaeota and euryarchaeota.</title>
        <authorList>
            <person name="Deschamps P."/>
            <person name="Zivanovic Y."/>
            <person name="Moreira D."/>
            <person name="Rodriguez-Valera F."/>
            <person name="Lopez-Garcia P."/>
        </authorList>
    </citation>
    <scope>NUCLEOTIDE SEQUENCE</scope>
</reference>
<dbReference type="Pfam" id="PF13558">
    <property type="entry name" value="SbcC_Walker_B"/>
    <property type="match status" value="1"/>
</dbReference>
<accession>A0A075GB87</accession>
<dbReference type="PANTHER" id="PTHR32114">
    <property type="entry name" value="ABC TRANSPORTER ABCH.3"/>
    <property type="match status" value="1"/>
</dbReference>
<keyword evidence="1 2" id="KW-0175">Coiled coil</keyword>
<dbReference type="InterPro" id="IPR027417">
    <property type="entry name" value="P-loop_NTPase"/>
</dbReference>
<name>A0A075GB87_9ARCH</name>
<dbReference type="EMBL" id="KF900596">
    <property type="protein sequence ID" value="AIF00580.1"/>
    <property type="molecule type" value="Genomic_DNA"/>
</dbReference>
<evidence type="ECO:0000313" key="3">
    <source>
        <dbReference type="EMBL" id="AIF00580.1"/>
    </source>
</evidence>
<feature type="coiled-coil region" evidence="2">
    <location>
        <begin position="1"/>
        <end position="75"/>
    </location>
</feature>
<proteinExistence type="predicted"/>
<dbReference type="Gene3D" id="3.40.50.300">
    <property type="entry name" value="P-loop containing nucleotide triphosphate hydrolases"/>
    <property type="match status" value="1"/>
</dbReference>
<gene>
    <name evidence="3" type="primary">sbcC</name>
</gene>
<evidence type="ECO:0000256" key="2">
    <source>
        <dbReference type="SAM" id="Coils"/>
    </source>
</evidence>
<dbReference type="SUPFAM" id="SSF52540">
    <property type="entry name" value="P-loop containing nucleoside triphosphate hydrolases"/>
    <property type="match status" value="1"/>
</dbReference>
<dbReference type="PANTHER" id="PTHR32114:SF2">
    <property type="entry name" value="ABC TRANSPORTER ABCH.3"/>
    <property type="match status" value="1"/>
</dbReference>
<organism evidence="3">
    <name type="scientific">uncultured marine thaumarchaeote KM3_136_A11</name>
    <dbReference type="NCBI Taxonomy" id="1456004"/>
    <lineage>
        <taxon>Archaea</taxon>
        <taxon>Nitrososphaerota</taxon>
        <taxon>environmental samples</taxon>
    </lineage>
</organism>
<dbReference type="SUPFAM" id="SSF75712">
    <property type="entry name" value="Rad50 coiled-coil Zn hook"/>
    <property type="match status" value="1"/>
</dbReference>
<sequence length="376" mass="42656">MEKKQVRLEEHEELAEKLVLKDGKCPVCDSTVDRLKPVFQKKHIEDELYVIEKKVAELKNKKEELEQNDVSFTNALEESKKAETILNTYKIKNESQLDEISAEIKAKVKQMQKIPLTIIPGQLVGVANLDSHAKTIYESIISLEKSTSDFDQQKLQKNIESRADSMTRLSQINQEYGEISGNIKKAKVELEKLGSTLTELKHVEEYITELENIQENVYNRDGPVGKSLRSWALEIISQKASDYLEKLNTKIQRISLSEKTRDVNISCYSRSTTLDLESLSGGEQVSVALALRLGMSHLLGASNHNFMILDEPTAHLDSERRKSLVNVLSQLTNLKEDNSSMQFIIITHDAEIFDDSSVENIYKFESNPNGTIVSRL</sequence>
<evidence type="ECO:0000256" key="1">
    <source>
        <dbReference type="ARBA" id="ARBA00023054"/>
    </source>
</evidence>